<evidence type="ECO:0008006" key="9">
    <source>
        <dbReference type="Google" id="ProtNLM"/>
    </source>
</evidence>
<keyword evidence="4 6" id="KW-0472">Membrane</keyword>
<feature type="transmembrane region" description="Helical" evidence="6">
    <location>
        <begin position="70"/>
        <end position="94"/>
    </location>
</feature>
<dbReference type="RefSeq" id="WP_191253468.1">
    <property type="nucleotide sequence ID" value="NZ_BNCI01000002.1"/>
</dbReference>
<feature type="transmembrane region" description="Helical" evidence="6">
    <location>
        <begin position="32"/>
        <end position="50"/>
    </location>
</feature>
<comment type="caution">
    <text evidence="7">The sequence shown here is derived from an EMBL/GenBank/DDBJ whole genome shotgun (WGS) entry which is preliminary data.</text>
</comment>
<evidence type="ECO:0000313" key="8">
    <source>
        <dbReference type="Proteomes" id="UP000630923"/>
    </source>
</evidence>
<evidence type="ECO:0000256" key="2">
    <source>
        <dbReference type="ARBA" id="ARBA00022692"/>
    </source>
</evidence>
<dbReference type="GO" id="GO:0009403">
    <property type="term" value="P:toxin biosynthetic process"/>
    <property type="evidence" value="ECO:0007669"/>
    <property type="project" value="InterPro"/>
</dbReference>
<evidence type="ECO:0000256" key="3">
    <source>
        <dbReference type="ARBA" id="ARBA00022989"/>
    </source>
</evidence>
<dbReference type="GO" id="GO:0016020">
    <property type="term" value="C:membrane"/>
    <property type="evidence" value="ECO:0007669"/>
    <property type="project" value="UniProtKB-SubCell"/>
</dbReference>
<dbReference type="EMBL" id="BNCI01000002">
    <property type="protein sequence ID" value="GHF28859.1"/>
    <property type="molecule type" value="Genomic_DNA"/>
</dbReference>
<dbReference type="InterPro" id="IPR052719">
    <property type="entry name" value="CvpA-like"/>
</dbReference>
<dbReference type="AlphaFoldDB" id="A0A919AVQ8"/>
<evidence type="ECO:0000256" key="4">
    <source>
        <dbReference type="ARBA" id="ARBA00023136"/>
    </source>
</evidence>
<keyword evidence="2 6" id="KW-0812">Transmembrane</keyword>
<feature type="transmembrane region" description="Helical" evidence="6">
    <location>
        <begin position="6"/>
        <end position="25"/>
    </location>
</feature>
<organism evidence="7 8">
    <name type="scientific">Kordiimonas sediminis</name>
    <dbReference type="NCBI Taxonomy" id="1735581"/>
    <lineage>
        <taxon>Bacteria</taxon>
        <taxon>Pseudomonadati</taxon>
        <taxon>Pseudomonadota</taxon>
        <taxon>Alphaproteobacteria</taxon>
        <taxon>Kordiimonadales</taxon>
        <taxon>Kordiimonadaceae</taxon>
        <taxon>Kordiimonas</taxon>
    </lineage>
</organism>
<protein>
    <recommendedName>
        <fullName evidence="9">CvpA family protein</fullName>
    </recommendedName>
</protein>
<dbReference type="Proteomes" id="UP000630923">
    <property type="component" value="Unassembled WGS sequence"/>
</dbReference>
<gene>
    <name evidence="7" type="ORF">GCM10017044_25140</name>
</gene>
<evidence type="ECO:0000256" key="6">
    <source>
        <dbReference type="SAM" id="Phobius"/>
    </source>
</evidence>
<keyword evidence="8" id="KW-1185">Reference proteome</keyword>
<sequence>MDVSSLTAFDIAVLVIIGLSTLFAFGRGFATVALSFGAWAGAFVASIFGFQLLKPYGRDLITPPELADLITLVVLFFVTLFVLKLLAEWIGGAIKDSQIGFLDRSLGALFGLLRGMVIVSILYLGFAKLYPGQEQPEWVKDAKLRPLVSWGAEMMEGLAAEALGKDPTEVGKDYIEKASQSVESQFINEKLEEQAAKYMQEQRNKMDKLFDDIADEEEKKKKDNR</sequence>
<name>A0A919AVQ8_9PROT</name>
<proteinExistence type="predicted"/>
<feature type="transmembrane region" description="Helical" evidence="6">
    <location>
        <begin position="106"/>
        <end position="126"/>
    </location>
</feature>
<evidence type="ECO:0000313" key="7">
    <source>
        <dbReference type="EMBL" id="GHF28859.1"/>
    </source>
</evidence>
<evidence type="ECO:0000256" key="5">
    <source>
        <dbReference type="SAM" id="Coils"/>
    </source>
</evidence>
<dbReference type="Pfam" id="PF02674">
    <property type="entry name" value="Colicin_V"/>
    <property type="match status" value="1"/>
</dbReference>
<feature type="coiled-coil region" evidence="5">
    <location>
        <begin position="188"/>
        <end position="219"/>
    </location>
</feature>
<reference evidence="7" key="1">
    <citation type="journal article" date="2014" name="Int. J. Syst. Evol. Microbiol.">
        <title>Complete genome sequence of Corynebacterium casei LMG S-19264T (=DSM 44701T), isolated from a smear-ripened cheese.</title>
        <authorList>
            <consortium name="US DOE Joint Genome Institute (JGI-PGF)"/>
            <person name="Walter F."/>
            <person name="Albersmeier A."/>
            <person name="Kalinowski J."/>
            <person name="Ruckert C."/>
        </authorList>
    </citation>
    <scope>NUCLEOTIDE SEQUENCE</scope>
    <source>
        <strain evidence="7">KCTC 42590</strain>
    </source>
</reference>
<dbReference type="PANTHER" id="PTHR36926:SF1">
    <property type="entry name" value="COLICIN V PRODUCTION PROTEIN"/>
    <property type="match status" value="1"/>
</dbReference>
<keyword evidence="3 6" id="KW-1133">Transmembrane helix</keyword>
<evidence type="ECO:0000256" key="1">
    <source>
        <dbReference type="ARBA" id="ARBA00004141"/>
    </source>
</evidence>
<accession>A0A919AVQ8</accession>
<comment type="subcellular location">
    <subcellularLocation>
        <location evidence="1">Membrane</location>
        <topology evidence="1">Multi-pass membrane protein</topology>
    </subcellularLocation>
</comment>
<keyword evidence="5" id="KW-0175">Coiled coil</keyword>
<reference evidence="7" key="2">
    <citation type="submission" date="2020-09" db="EMBL/GenBank/DDBJ databases">
        <authorList>
            <person name="Sun Q."/>
            <person name="Kim S."/>
        </authorList>
    </citation>
    <scope>NUCLEOTIDE SEQUENCE</scope>
    <source>
        <strain evidence="7">KCTC 42590</strain>
    </source>
</reference>
<dbReference type="PANTHER" id="PTHR36926">
    <property type="entry name" value="COLICIN V PRODUCTION PROTEIN"/>
    <property type="match status" value="1"/>
</dbReference>
<dbReference type="InterPro" id="IPR003825">
    <property type="entry name" value="Colicin-V_CvpA"/>
</dbReference>